<dbReference type="Proteomes" id="UP001055153">
    <property type="component" value="Unassembled WGS sequence"/>
</dbReference>
<protein>
    <submittedName>
        <fullName evidence="2">Uncharacterized protein</fullName>
    </submittedName>
</protein>
<name>A0ABQ4S956_9HYPH</name>
<evidence type="ECO:0000313" key="3">
    <source>
        <dbReference type="Proteomes" id="UP001055153"/>
    </source>
</evidence>
<keyword evidence="3" id="KW-1185">Reference proteome</keyword>
<evidence type="ECO:0000256" key="1">
    <source>
        <dbReference type="SAM" id="MobiDB-lite"/>
    </source>
</evidence>
<organism evidence="2 3">
    <name type="scientific">Methylobacterium isbiliense</name>
    <dbReference type="NCBI Taxonomy" id="315478"/>
    <lineage>
        <taxon>Bacteria</taxon>
        <taxon>Pseudomonadati</taxon>
        <taxon>Pseudomonadota</taxon>
        <taxon>Alphaproteobacteria</taxon>
        <taxon>Hyphomicrobiales</taxon>
        <taxon>Methylobacteriaceae</taxon>
        <taxon>Methylobacterium</taxon>
    </lineage>
</organism>
<comment type="caution">
    <text evidence="2">The sequence shown here is derived from an EMBL/GenBank/DDBJ whole genome shotgun (WGS) entry which is preliminary data.</text>
</comment>
<dbReference type="EMBL" id="BPQQ01000002">
    <property type="protein sequence ID" value="GJD98307.1"/>
    <property type="molecule type" value="Genomic_DNA"/>
</dbReference>
<reference evidence="2" key="1">
    <citation type="journal article" date="2021" name="Front. Microbiol.">
        <title>Comprehensive Comparative Genomics and Phenotyping of Methylobacterium Species.</title>
        <authorList>
            <person name="Alessa O."/>
            <person name="Ogura Y."/>
            <person name="Fujitani Y."/>
            <person name="Takami H."/>
            <person name="Hayashi T."/>
            <person name="Sahin N."/>
            <person name="Tani A."/>
        </authorList>
    </citation>
    <scope>NUCLEOTIDE SEQUENCE</scope>
    <source>
        <strain evidence="2">DSM 17168</strain>
    </source>
</reference>
<sequence>MMVTCISGGQKPEMQPGRRPLRQGRVRWGIGGA</sequence>
<feature type="region of interest" description="Disordered" evidence="1">
    <location>
        <begin position="1"/>
        <end position="20"/>
    </location>
</feature>
<proteinExistence type="predicted"/>
<gene>
    <name evidence="2" type="ORF">GMJLKIPL_0214</name>
</gene>
<evidence type="ECO:0000313" key="2">
    <source>
        <dbReference type="EMBL" id="GJD98307.1"/>
    </source>
</evidence>
<accession>A0ABQ4S956</accession>
<reference evidence="2" key="2">
    <citation type="submission" date="2021-08" db="EMBL/GenBank/DDBJ databases">
        <authorList>
            <person name="Tani A."/>
            <person name="Ola A."/>
            <person name="Ogura Y."/>
            <person name="Katsura K."/>
            <person name="Hayashi T."/>
        </authorList>
    </citation>
    <scope>NUCLEOTIDE SEQUENCE</scope>
    <source>
        <strain evidence="2">DSM 17168</strain>
    </source>
</reference>